<feature type="domain" description="Clathrin adaptor alpha/beta/gamma-adaptin appendage Ig-like subdomain" evidence="10">
    <location>
        <begin position="746"/>
        <end position="848"/>
    </location>
</feature>
<dbReference type="Gene3D" id="3.30.310.10">
    <property type="entry name" value="TATA-Binding Protein"/>
    <property type="match status" value="1"/>
</dbReference>
<keyword evidence="3 7" id="KW-0254">Endocytosis</keyword>
<proteinExistence type="inferred from homology"/>
<evidence type="ECO:0000313" key="12">
    <source>
        <dbReference type="Proteomes" id="UP000054886"/>
    </source>
</evidence>
<evidence type="ECO:0000256" key="4">
    <source>
        <dbReference type="ARBA" id="ARBA00022927"/>
    </source>
</evidence>
<dbReference type="InterPro" id="IPR012295">
    <property type="entry name" value="TBP_dom_sf"/>
</dbReference>
<evidence type="ECO:0000256" key="1">
    <source>
        <dbReference type="ARBA" id="ARBA00004277"/>
    </source>
</evidence>
<sequence length="1006" mass="113596">MDRKKTFVGTSNNGSSSIKGLQLFIADLRSAPHLQDQERRIQSEITKIKQNFDTQHQKQSKGQDKQGGYQRKKYIAKLAYIYITSNTSKLNDIIFGLDQTMELIQSSVYSEKFIAYMTIELLYEHKTVMDKINDALQYQILLDLRSNDENFVSLALNCVGIVGSLSKTLSNDEDIVAEVFQILRSPTSSMNLKKKSSLAFLTLLKKNNAILTNEPQRKQIWIQRILSLLDNRDNYRLTLASLPLIEYIAVHVDPAACTRLVPQLTQTLYSCLMNESSSNIDNPQLDFRFANMPNPWIITKTVSLLNMLIISSNEKSSAQNDHLLHTSTMNKEILNTLRTCISQAIQLGERSFSDPMERIVQNTILFSLINFAPKLDPSDDAITDSVTALCKLLSSGQINIRYLALDSLIKLCSVLGTSAMNAVRLQNLDMISQLLYDERDASIIRKLADLLYIFTDSSNVKKTVDDLLQYITSSKQLADPNLKSDIAVKIAVLSEKYATDSNWFVTVSLKLLSFTSLTSINDDEIWQRLCQIVVNNPALQRTACEQLLYYFKNSQTSEPLIKTGAFLFGEFIDQITDLISVADLFNIFTTKYFTVTNFTKAMILTTVMKLYRCSDSIYTGAVKIYQMELSSLDIELQSRSYEYLNILRIARMENNPNLINILFHPIPPFNSSTNPLLKRLGLLQTSDNDLTIEALTSNPSSKDSSNPFTQPTSTDTSVTENGKNMVTQEELYNSQILAASWRDGFSRMLSFKRGILFSSSLLKILYRLDYPSPEEPYQQKISLTFINESEWDMTNFSTNIIPFRTDSNPEYVVQEISLLSALDIAPRRRTEQTLDIIIRRQFNAEYSPIISIFFKCGASTNTINLKLGVGLNSTLRTTEAPKQQLTLAQFFSRWKALGDALGTEGECIITKLRLKSIKNISHSQEESILQVSLILKRMGFDIVEQSNLPNSLFFAGIIHTKTDGNYGCLIRVSCEDEEYFTLTCRATIGSGLATNIASCIKLAAFA</sequence>
<protein>
    <recommendedName>
        <fullName evidence="7">AP-2 complex subunit alpha</fullName>
    </recommendedName>
</protein>
<dbReference type="GO" id="GO:0035615">
    <property type="term" value="F:clathrin adaptor activity"/>
    <property type="evidence" value="ECO:0007669"/>
    <property type="project" value="InterPro"/>
</dbReference>
<dbReference type="SUPFAM" id="SSF49348">
    <property type="entry name" value="Clathrin adaptor appendage domain"/>
    <property type="match status" value="1"/>
</dbReference>
<dbReference type="GO" id="GO:0006886">
    <property type="term" value="P:intracellular protein transport"/>
    <property type="evidence" value="ECO:0007669"/>
    <property type="project" value="UniProtKB-UniRule"/>
</dbReference>
<feature type="binding site" evidence="8">
    <location>
        <begin position="73"/>
        <end position="77"/>
    </location>
    <ligand>
        <name>a 1,2-diacyl-sn-glycero-3-phospho-(1D-myo-inositol-3,4,5-trisphosphate)</name>
        <dbReference type="ChEBI" id="CHEBI:57836"/>
    </ligand>
</feature>
<evidence type="ECO:0000256" key="5">
    <source>
        <dbReference type="ARBA" id="ARBA00023136"/>
    </source>
</evidence>
<dbReference type="VEuPathDB" id="FungiDB:GVI51_F04015"/>
<accession>A0A0W0DKP8</accession>
<dbReference type="Pfam" id="PF02296">
    <property type="entry name" value="Alpha_adaptin_C"/>
    <property type="match status" value="1"/>
</dbReference>
<reference evidence="11 12" key="1">
    <citation type="submission" date="2015-10" db="EMBL/GenBank/DDBJ databases">
        <title>Draft genomes sequences of Candida glabrata isolates 1A, 1B, 2A, 2B, 3A and 3B.</title>
        <authorList>
            <person name="Haavelsrud O.E."/>
            <person name="Gaustad P."/>
        </authorList>
    </citation>
    <scope>NUCLEOTIDE SEQUENCE [LARGE SCALE GENOMIC DNA]</scope>
    <source>
        <strain evidence="11">910700640</strain>
    </source>
</reference>
<dbReference type="Gene3D" id="2.60.40.1230">
    <property type="match status" value="1"/>
</dbReference>
<evidence type="ECO:0000256" key="7">
    <source>
        <dbReference type="PIRNR" id="PIRNR037091"/>
    </source>
</evidence>
<dbReference type="VEuPathDB" id="FungiDB:GWK60_F04015"/>
<evidence type="ECO:0000256" key="8">
    <source>
        <dbReference type="PIRSR" id="PIRSR037091-1"/>
    </source>
</evidence>
<dbReference type="EMBL" id="LLZZ01000022">
    <property type="protein sequence ID" value="KTB12379.1"/>
    <property type="molecule type" value="Genomic_DNA"/>
</dbReference>
<evidence type="ECO:0000256" key="6">
    <source>
        <dbReference type="ARBA" id="ARBA00023176"/>
    </source>
</evidence>
<dbReference type="Pfam" id="PF01602">
    <property type="entry name" value="Adaptin_N"/>
    <property type="match status" value="1"/>
</dbReference>
<name>A0A0W0DKP8_CANGB</name>
<dbReference type="InterPro" id="IPR008152">
    <property type="entry name" value="Clathrin_a/b/g-adaptin_app_Ig"/>
</dbReference>
<gene>
    <name evidence="11" type="ORF">AO440_001282</name>
</gene>
<keyword evidence="6 7" id="KW-0168">Coated pit</keyword>
<evidence type="ECO:0000259" key="10">
    <source>
        <dbReference type="SMART" id="SM00809"/>
    </source>
</evidence>
<dbReference type="VEuPathDB" id="FungiDB:CAGL0F04389g"/>
<dbReference type="PANTHER" id="PTHR22780">
    <property type="entry name" value="ADAPTIN, ALPHA/GAMMA/EPSILON"/>
    <property type="match status" value="1"/>
</dbReference>
<dbReference type="Proteomes" id="UP000054886">
    <property type="component" value="Unassembled WGS sequence"/>
</dbReference>
<keyword evidence="4 7" id="KW-0653">Protein transport</keyword>
<keyword evidence="5 7" id="KW-0472">Membrane</keyword>
<comment type="caution">
    <text evidence="11">The sequence shown here is derived from an EMBL/GenBank/DDBJ whole genome shotgun (WGS) entry which is preliminary data.</text>
</comment>
<organism evidence="11 12">
    <name type="scientific">Candida glabrata</name>
    <name type="common">Yeast</name>
    <name type="synonym">Torulopsis glabrata</name>
    <dbReference type="NCBI Taxonomy" id="5478"/>
    <lineage>
        <taxon>Eukaryota</taxon>
        <taxon>Fungi</taxon>
        <taxon>Dikarya</taxon>
        <taxon>Ascomycota</taxon>
        <taxon>Saccharomycotina</taxon>
        <taxon>Saccharomycetes</taxon>
        <taxon>Saccharomycetales</taxon>
        <taxon>Saccharomycetaceae</taxon>
        <taxon>Nakaseomyces</taxon>
    </lineage>
</organism>
<dbReference type="Gene3D" id="1.25.10.10">
    <property type="entry name" value="Leucine-rich Repeat Variant"/>
    <property type="match status" value="1"/>
</dbReference>
<dbReference type="AlphaFoldDB" id="A0A0W0DKP8"/>
<feature type="region of interest" description="Disordered" evidence="9">
    <location>
        <begin position="696"/>
        <end position="721"/>
    </location>
</feature>
<comment type="similarity">
    <text evidence="7">Belongs to the adaptor complexes large subunit family.</text>
</comment>
<dbReference type="GO" id="GO:0030122">
    <property type="term" value="C:AP-2 adaptor complex"/>
    <property type="evidence" value="ECO:0007669"/>
    <property type="project" value="EnsemblFungi"/>
</dbReference>
<dbReference type="InterPro" id="IPR002553">
    <property type="entry name" value="Clathrin/coatomer_adapt-like_N"/>
</dbReference>
<keyword evidence="2 7" id="KW-0813">Transport</keyword>
<dbReference type="InterPro" id="IPR050840">
    <property type="entry name" value="Adaptor_Complx_Large_Subunit"/>
</dbReference>
<evidence type="ECO:0000313" key="11">
    <source>
        <dbReference type="EMBL" id="KTB12379.1"/>
    </source>
</evidence>
<dbReference type="InterPro" id="IPR009028">
    <property type="entry name" value="Coatomer/calthrin_app_sub_C"/>
</dbReference>
<dbReference type="InterPro" id="IPR013041">
    <property type="entry name" value="Clathrin_app_Ig-like_sf"/>
</dbReference>
<dbReference type="GO" id="GO:0005935">
    <property type="term" value="C:cellular bud neck"/>
    <property type="evidence" value="ECO:0007669"/>
    <property type="project" value="EnsemblFungi"/>
</dbReference>
<dbReference type="InterPro" id="IPR017104">
    <property type="entry name" value="AP2_complex_asu"/>
</dbReference>
<dbReference type="GO" id="GO:0072583">
    <property type="term" value="P:clathrin-dependent endocytosis"/>
    <property type="evidence" value="ECO:0007669"/>
    <property type="project" value="InterPro"/>
</dbReference>
<dbReference type="SUPFAM" id="SSF48371">
    <property type="entry name" value="ARM repeat"/>
    <property type="match status" value="1"/>
</dbReference>
<evidence type="ECO:0000256" key="9">
    <source>
        <dbReference type="SAM" id="MobiDB-lite"/>
    </source>
</evidence>
<evidence type="ECO:0000256" key="3">
    <source>
        <dbReference type="ARBA" id="ARBA00022583"/>
    </source>
</evidence>
<comment type="subcellular location">
    <subcellularLocation>
        <location evidence="1">Membrane</location>
        <location evidence="1">Coated pit</location>
        <topology evidence="1">Peripheral membrane protein</topology>
        <orientation evidence="1">Cytoplasmic side</orientation>
    </subcellularLocation>
</comment>
<evidence type="ECO:0000256" key="2">
    <source>
        <dbReference type="ARBA" id="ARBA00022448"/>
    </source>
</evidence>
<comment type="function">
    <text evidence="7">Adaptins are components of the adaptor complexes which link clathrin to receptors in coated vesicles. Clathrin-associated protein complexes are believed to interact with the cytoplasmic tails of membrane proteins, leading to their selection and concentration.</text>
</comment>
<dbReference type="SUPFAM" id="SSF55711">
    <property type="entry name" value="Subdomain of clathrin and coatomer appendage domain"/>
    <property type="match status" value="1"/>
</dbReference>
<dbReference type="InterPro" id="IPR016024">
    <property type="entry name" value="ARM-type_fold"/>
</dbReference>
<feature type="binding site" evidence="8">
    <location>
        <position position="69"/>
    </location>
    <ligand>
        <name>a 1,2-diacyl-sn-glycero-3-phospho-(1D-myo-inositol-3,4,5-trisphosphate)</name>
        <dbReference type="ChEBI" id="CHEBI:57836"/>
    </ligand>
</feature>
<dbReference type="SMART" id="SM00809">
    <property type="entry name" value="Alpha_adaptinC2"/>
    <property type="match status" value="1"/>
</dbReference>
<dbReference type="PIRSF" id="PIRSF037091">
    <property type="entry name" value="AP2_complex_alpha"/>
    <property type="match status" value="1"/>
</dbReference>
<dbReference type="VEuPathDB" id="FungiDB:B1J91_F04389g"/>
<dbReference type="InterPro" id="IPR003164">
    <property type="entry name" value="Clathrin_a-adaptin_app_sub_C"/>
</dbReference>
<dbReference type="InterPro" id="IPR011989">
    <property type="entry name" value="ARM-like"/>
</dbReference>